<protein>
    <submittedName>
        <fullName evidence="3">Glycosyltransferase</fullName>
    </submittedName>
</protein>
<accession>A0ABP9HR29</accession>
<dbReference type="RefSeq" id="WP_345170192.1">
    <property type="nucleotide sequence ID" value="NZ_BAABJK010000011.1"/>
</dbReference>
<evidence type="ECO:0000313" key="3">
    <source>
        <dbReference type="EMBL" id="GAA4976432.1"/>
    </source>
</evidence>
<dbReference type="InterPro" id="IPR001296">
    <property type="entry name" value="Glyco_trans_1"/>
</dbReference>
<sequence>MANKKVLHVVNSMDPVLGGVCKAVRIIATSLIQQGVENEVVSLDDSTADFVLNETFKLHALGQSNNPWGYHSQLLPWLKSNILNYDYVIIHGLWLYNAFAVYKAFKSIAKKSSINNKCPKYYVMPHGMLDPYFQNASGRRLKAIRNWVYWKAIENKVVNASAGLLFTCEEEKLLARKPFNPYHPKSELVVGLGVEAPPKYEPKMDAAFFSSCDGLQQRPFFLFLSRIHEKKGVDLLVAAYHNILKENQNNKRIPALVIAGPGGDSDYGKKIKNLVSESESLRHNVFFPGMLSGNAKWGAFYNCESFILPSHQENFGIAVVESLACKKPVLISNQVNIWKEIKAEQGGLIDNDDIKGTASLIKGWINMNSKEKELMENQAEICYKTYFSLEALVENWKTKVFNI</sequence>
<proteinExistence type="predicted"/>
<evidence type="ECO:0000256" key="1">
    <source>
        <dbReference type="ARBA" id="ARBA00022679"/>
    </source>
</evidence>
<dbReference type="Proteomes" id="UP001501692">
    <property type="component" value="Unassembled WGS sequence"/>
</dbReference>
<evidence type="ECO:0000259" key="2">
    <source>
        <dbReference type="Pfam" id="PF00534"/>
    </source>
</evidence>
<keyword evidence="1" id="KW-0808">Transferase</keyword>
<evidence type="ECO:0000313" key="4">
    <source>
        <dbReference type="Proteomes" id="UP001501692"/>
    </source>
</evidence>
<feature type="domain" description="Glycosyl transferase family 1" evidence="2">
    <location>
        <begin position="217"/>
        <end position="378"/>
    </location>
</feature>
<dbReference type="SUPFAM" id="SSF53756">
    <property type="entry name" value="UDP-Glycosyltransferase/glycogen phosphorylase"/>
    <property type="match status" value="1"/>
</dbReference>
<comment type="caution">
    <text evidence="3">The sequence shown here is derived from an EMBL/GenBank/DDBJ whole genome shotgun (WGS) entry which is preliminary data.</text>
</comment>
<name>A0ABP9HR29_9FLAO</name>
<dbReference type="Pfam" id="PF00534">
    <property type="entry name" value="Glycos_transf_1"/>
    <property type="match status" value="1"/>
</dbReference>
<gene>
    <name evidence="3" type="ORF">GCM10023315_29040</name>
</gene>
<dbReference type="PANTHER" id="PTHR46401">
    <property type="entry name" value="GLYCOSYLTRANSFERASE WBBK-RELATED"/>
    <property type="match status" value="1"/>
</dbReference>
<organism evidence="3 4">
    <name type="scientific">Algibacter aquimarinus</name>
    <dbReference type="NCBI Taxonomy" id="1136748"/>
    <lineage>
        <taxon>Bacteria</taxon>
        <taxon>Pseudomonadati</taxon>
        <taxon>Bacteroidota</taxon>
        <taxon>Flavobacteriia</taxon>
        <taxon>Flavobacteriales</taxon>
        <taxon>Flavobacteriaceae</taxon>
        <taxon>Algibacter</taxon>
    </lineage>
</organism>
<keyword evidence="4" id="KW-1185">Reference proteome</keyword>
<dbReference type="PANTHER" id="PTHR46401:SF2">
    <property type="entry name" value="GLYCOSYLTRANSFERASE WBBK-RELATED"/>
    <property type="match status" value="1"/>
</dbReference>
<dbReference type="Gene3D" id="3.40.50.2000">
    <property type="entry name" value="Glycogen Phosphorylase B"/>
    <property type="match status" value="2"/>
</dbReference>
<reference evidence="4" key="1">
    <citation type="journal article" date="2019" name="Int. J. Syst. Evol. Microbiol.">
        <title>The Global Catalogue of Microorganisms (GCM) 10K type strain sequencing project: providing services to taxonomists for standard genome sequencing and annotation.</title>
        <authorList>
            <consortium name="The Broad Institute Genomics Platform"/>
            <consortium name="The Broad Institute Genome Sequencing Center for Infectious Disease"/>
            <person name="Wu L."/>
            <person name="Ma J."/>
        </authorList>
    </citation>
    <scope>NUCLEOTIDE SEQUENCE [LARGE SCALE GENOMIC DNA]</scope>
    <source>
        <strain evidence="4">JCM 18287</strain>
    </source>
</reference>
<dbReference type="EMBL" id="BAABJK010000011">
    <property type="protein sequence ID" value="GAA4976432.1"/>
    <property type="molecule type" value="Genomic_DNA"/>
</dbReference>